<dbReference type="GO" id="GO:0016020">
    <property type="term" value="C:membrane"/>
    <property type="evidence" value="ECO:0007669"/>
    <property type="project" value="InterPro"/>
</dbReference>
<comment type="caution">
    <text evidence="3">The sequence shown here is derived from an EMBL/GenBank/DDBJ whole genome shotgun (WGS) entry which is preliminary data.</text>
</comment>
<comment type="similarity">
    <text evidence="1 2">Belongs to the OprB family.</text>
</comment>
<dbReference type="Gene3D" id="2.40.160.180">
    <property type="entry name" value="Carbohydrate-selective porin OprB"/>
    <property type="match status" value="1"/>
</dbReference>
<reference evidence="3 4" key="1">
    <citation type="submission" date="2020-05" db="EMBL/GenBank/DDBJ databases">
        <title>Bremerella alba sp. nov., a novel planctomycete isolated from the surface of the macroalga Fucus spiralis.</title>
        <authorList>
            <person name="Godinho O."/>
            <person name="Botelho R."/>
            <person name="Albuquerque L."/>
            <person name="Wiegand S."/>
            <person name="Da Costa M.S."/>
            <person name="Lobo-Da-Cunha A."/>
            <person name="Jogler C."/>
            <person name="Lage O.M."/>
        </authorList>
    </citation>
    <scope>NUCLEOTIDE SEQUENCE [LARGE SCALE GENOMIC DNA]</scope>
    <source>
        <strain evidence="3 4">FF15</strain>
    </source>
</reference>
<sequence length="470" mass="50137">MSKTFPASLLATTFLFFASSAAVGQQVAFPESAFGQETSTPGQQYQAAVDQVSYYDDCGMSCGDVAPSCGDCCAATAHDSLWCRDKFAGDAGGHRSCLAASGITVEGAFTQFYQGPSSGGNKEVFRYGAKLDLFVNMDTGKLGLWEGGQLTMHAVDWQLGQNAILDATGLAPVNNAMLLPKLGEPAFAMTSLQYTQAVGGGYLVTGGRINMLDLWATFYPEYGRGIDGFMNLSMMVPMNVTPGLPLVTNGAGIIKAGERGVEAALLVFESQQSPTTVGLDFPNGVTIIGAARKYTDFMCQPGSHTLLGIYSTGEYTSFDTSGWAVVPGNGVVPAVKQGTWTAMYLGQQQLWADACNPKRKTSLFGYIGFSDPDNTPFQFTSSISIEKFGPFACRENDRAGIGYFYNGLNSDFQDTVSIVAPIGDLHGGEVYYNAEIVPWFHLTTDVQVIKPGLIANDTAVVLGLRGELEF</sequence>
<dbReference type="GO" id="GO:0015288">
    <property type="term" value="F:porin activity"/>
    <property type="evidence" value="ECO:0007669"/>
    <property type="project" value="InterPro"/>
</dbReference>
<keyword evidence="2" id="KW-0732">Signal</keyword>
<dbReference type="InterPro" id="IPR052932">
    <property type="entry name" value="OprB_Porin"/>
</dbReference>
<dbReference type="InterPro" id="IPR038673">
    <property type="entry name" value="OprB_sf"/>
</dbReference>
<name>A0A7V8V7V2_9BACT</name>
<feature type="signal peptide" evidence="2">
    <location>
        <begin position="1"/>
        <end position="24"/>
    </location>
</feature>
<dbReference type="EMBL" id="JABRWO010000009">
    <property type="protein sequence ID" value="MBA2116274.1"/>
    <property type="molecule type" value="Genomic_DNA"/>
</dbReference>
<evidence type="ECO:0000256" key="1">
    <source>
        <dbReference type="ARBA" id="ARBA00008769"/>
    </source>
</evidence>
<feature type="chain" id="PRO_5031609621" description="Porin" evidence="2">
    <location>
        <begin position="25"/>
        <end position="470"/>
    </location>
</feature>
<dbReference type="AlphaFoldDB" id="A0A7V8V7V2"/>
<dbReference type="GO" id="GO:0008643">
    <property type="term" value="P:carbohydrate transport"/>
    <property type="evidence" value="ECO:0007669"/>
    <property type="project" value="InterPro"/>
</dbReference>
<proteinExistence type="inferred from homology"/>
<dbReference type="InterPro" id="IPR007049">
    <property type="entry name" value="Carb-sel_porin_OprB"/>
</dbReference>
<protein>
    <recommendedName>
        <fullName evidence="5">Porin</fullName>
    </recommendedName>
</protein>
<evidence type="ECO:0000256" key="2">
    <source>
        <dbReference type="RuleBase" id="RU363072"/>
    </source>
</evidence>
<dbReference type="PANTHER" id="PTHR37944">
    <property type="entry name" value="PORIN B"/>
    <property type="match status" value="1"/>
</dbReference>
<organism evidence="3 4">
    <name type="scientific">Bremerella alba</name>
    <dbReference type="NCBI Taxonomy" id="980252"/>
    <lineage>
        <taxon>Bacteria</taxon>
        <taxon>Pseudomonadati</taxon>
        <taxon>Planctomycetota</taxon>
        <taxon>Planctomycetia</taxon>
        <taxon>Pirellulales</taxon>
        <taxon>Pirellulaceae</taxon>
        <taxon>Bremerella</taxon>
    </lineage>
</organism>
<evidence type="ECO:0000313" key="4">
    <source>
        <dbReference type="Proteomes" id="UP000551616"/>
    </source>
</evidence>
<accession>A0A7V8V7V2</accession>
<keyword evidence="4" id="KW-1185">Reference proteome</keyword>
<dbReference type="Pfam" id="PF04966">
    <property type="entry name" value="OprB"/>
    <property type="match status" value="1"/>
</dbReference>
<dbReference type="RefSeq" id="WP_207397685.1">
    <property type="nucleotide sequence ID" value="NZ_JABRWO010000009.1"/>
</dbReference>
<dbReference type="Proteomes" id="UP000551616">
    <property type="component" value="Unassembled WGS sequence"/>
</dbReference>
<evidence type="ECO:0000313" key="3">
    <source>
        <dbReference type="EMBL" id="MBA2116274.1"/>
    </source>
</evidence>
<dbReference type="PANTHER" id="PTHR37944:SF1">
    <property type="entry name" value="PORIN B"/>
    <property type="match status" value="1"/>
</dbReference>
<gene>
    <name evidence="3" type="ORF">HOV93_34630</name>
</gene>
<evidence type="ECO:0008006" key="5">
    <source>
        <dbReference type="Google" id="ProtNLM"/>
    </source>
</evidence>